<dbReference type="SUPFAM" id="SSF52540">
    <property type="entry name" value="P-loop containing nucleoside triphosphate hydrolases"/>
    <property type="match status" value="1"/>
</dbReference>
<dbReference type="InterPro" id="IPR027417">
    <property type="entry name" value="P-loop_NTPase"/>
</dbReference>
<dbReference type="HOGENOM" id="CLU_333942_0_0_9"/>
<dbReference type="STRING" id="748449.Halha_1092"/>
<dbReference type="EMBL" id="CP003359">
    <property type="protein sequence ID" value="AGB41046.1"/>
    <property type="molecule type" value="Genomic_DNA"/>
</dbReference>
<accession>L0K7P7</accession>
<reference evidence="3" key="1">
    <citation type="submission" date="2012-02" db="EMBL/GenBank/DDBJ databases">
        <title>The complete genome of Halobacteroides halobius DSM 5150.</title>
        <authorList>
            <person name="Lucas S."/>
            <person name="Copeland A."/>
            <person name="Lapidus A."/>
            <person name="Glavina del Rio T."/>
            <person name="Dalin E."/>
            <person name="Tice H."/>
            <person name="Bruce D."/>
            <person name="Goodwin L."/>
            <person name="Pitluck S."/>
            <person name="Peters L."/>
            <person name="Mikhailova N."/>
            <person name="Gu W."/>
            <person name="Kyrpides N."/>
            <person name="Mavromatis K."/>
            <person name="Ivanova N."/>
            <person name="Brettin T."/>
            <person name="Detter J.C."/>
            <person name="Han C."/>
            <person name="Larimer F."/>
            <person name="Land M."/>
            <person name="Hauser L."/>
            <person name="Markowitz V."/>
            <person name="Cheng J.-F."/>
            <person name="Hugenholtz P."/>
            <person name="Woyke T."/>
            <person name="Wu D."/>
            <person name="Tindall B."/>
            <person name="Pomrenke H."/>
            <person name="Brambilla E."/>
            <person name="Klenk H.-P."/>
            <person name="Eisen J.A."/>
        </authorList>
    </citation>
    <scope>NUCLEOTIDE SEQUENCE [LARGE SCALE GENOMIC DNA]</scope>
    <source>
        <strain evidence="3">ATCC 35273 / DSM 5150 / MD-1</strain>
    </source>
</reference>
<dbReference type="eggNOG" id="COG0699">
    <property type="taxonomic scope" value="Bacteria"/>
</dbReference>
<dbReference type="AlphaFoldDB" id="L0K7P7"/>
<dbReference type="Proteomes" id="UP000010880">
    <property type="component" value="Chromosome"/>
</dbReference>
<gene>
    <name evidence="2" type="ordered locus">Halha_1092</name>
</gene>
<dbReference type="InterPro" id="IPR045063">
    <property type="entry name" value="Dynamin_N"/>
</dbReference>
<dbReference type="PATRIC" id="fig|748449.3.peg.1048"/>
<dbReference type="Gene3D" id="3.40.50.300">
    <property type="entry name" value="P-loop containing nucleotide triphosphate hydrolases"/>
    <property type="match status" value="2"/>
</dbReference>
<dbReference type="Pfam" id="PF00350">
    <property type="entry name" value="Dynamin_N"/>
    <property type="match status" value="1"/>
</dbReference>
<keyword evidence="3" id="KW-1185">Reference proteome</keyword>
<dbReference type="RefSeq" id="WP_015326771.1">
    <property type="nucleotide sequence ID" value="NC_019978.1"/>
</dbReference>
<protein>
    <submittedName>
        <fullName evidence="2">Dynamin family protein</fullName>
    </submittedName>
</protein>
<evidence type="ECO:0000313" key="2">
    <source>
        <dbReference type="EMBL" id="AGB41046.1"/>
    </source>
</evidence>
<name>L0K7P7_HALHC</name>
<feature type="domain" description="Dynamin N-terminal" evidence="1">
    <location>
        <begin position="66"/>
        <end position="270"/>
    </location>
</feature>
<dbReference type="KEGG" id="hhl:Halha_1092"/>
<organism evidence="2 3">
    <name type="scientific">Halobacteroides halobius (strain ATCC 35273 / DSM 5150 / MD-1)</name>
    <dbReference type="NCBI Taxonomy" id="748449"/>
    <lineage>
        <taxon>Bacteria</taxon>
        <taxon>Bacillati</taxon>
        <taxon>Bacillota</taxon>
        <taxon>Clostridia</taxon>
        <taxon>Halanaerobiales</taxon>
        <taxon>Halobacteroidaceae</taxon>
        <taxon>Halobacteroides</taxon>
    </lineage>
</organism>
<proteinExistence type="predicted"/>
<evidence type="ECO:0000259" key="1">
    <source>
        <dbReference type="Pfam" id="PF00350"/>
    </source>
</evidence>
<sequence length="855" mass="100353">MNKQKWEEEKKKYISILENSNEVIEYVLKISNKEAIINQETLDEIRGYYEKNKFYLEKLEKDIFELAIVGLEKAGKSTFSNALISNDVLPSKSTRCTFTSTQLEYGDDEAIVEFYDREEFNQLFREMLHNIKYENADQINFDTLELKEVELYFDNLRETDPNLYKAVASKTEEDIKEIIKGKDQIARYLDKRPRTFKNKELNSEELRGFITDKTKSRAVKKVKIKSSKLNSMKNIIIYDVPGFDSPTQVHEEQTLEKLKNADGIILITDVGGTPNLRGTQLNLLNRESDYDGIKLNEKLFIFGNKIDNVNDEKEAKENIAALRSDAVDKHKILKEDRFFVGSAYAYLEKQGILSSIGAEKDLVRLGLSDNIEKLKESLEDYYRTERFEILKKRVNRNIEEIKQIFNIVIKNNKKNFDIENINYLNRKLLLNFITESEKKIKDLLSDLRDRLRSDILSERYFSEKLQDLIDKSFVQITEDQIEEVRKKESDTSTEEFPATAVNSSVRKELYKDFMEKFTTIIVDLADEKAEEINDEIVELFMQDIFDMSQEHIYYEEVKEEVENLIQKLTFDVSYDKRSFIQLIERFSGDLFDILIKYPFGTVDRFNKFKEAKEDFYSLAMYHSDKNSNKPYYMQPLVNTILAHKKSGTTLNKIEKRLFDALDQVSATSGLFSDKTDERFINNVANELEDAGMDLDIILKDIREDLDEINQDEFSDHRKEIAKTIIKRKLNNYLNEENFISEGTYLKEITKQLTPAQTKDEVLQEINTDISHLKELLKEAVINAISLEKPFVSTVTKKIYRLIDKSDGEEFSDFYSKYTNKILYDEFSENERKEAIYKNRKKIIKKIKEATRKLEV</sequence>
<evidence type="ECO:0000313" key="3">
    <source>
        <dbReference type="Proteomes" id="UP000010880"/>
    </source>
</evidence>